<accession>A0ABU8LUQ7</accession>
<protein>
    <submittedName>
        <fullName evidence="3">NADP-dependent oxidoreductase</fullName>
        <ecNumber evidence="3">1.-.-.-</ecNumber>
    </submittedName>
</protein>
<dbReference type="RefSeq" id="WP_337338379.1">
    <property type="nucleotide sequence ID" value="NZ_JBBDGL010000002.1"/>
</dbReference>
<dbReference type="CDD" id="cd05289">
    <property type="entry name" value="MDR_like_2"/>
    <property type="match status" value="1"/>
</dbReference>
<dbReference type="SUPFAM" id="SSF51735">
    <property type="entry name" value="NAD(P)-binding Rossmann-fold domains"/>
    <property type="match status" value="1"/>
</dbReference>
<feature type="domain" description="Enoyl reductase (ER)" evidence="2">
    <location>
        <begin position="11"/>
        <end position="311"/>
    </location>
</feature>
<evidence type="ECO:0000313" key="4">
    <source>
        <dbReference type="Proteomes" id="UP001368654"/>
    </source>
</evidence>
<dbReference type="Proteomes" id="UP001368654">
    <property type="component" value="Unassembled WGS sequence"/>
</dbReference>
<dbReference type="InterPro" id="IPR011032">
    <property type="entry name" value="GroES-like_sf"/>
</dbReference>
<dbReference type="Pfam" id="PF00107">
    <property type="entry name" value="ADH_zinc_N"/>
    <property type="match status" value="1"/>
</dbReference>
<dbReference type="InterPro" id="IPR036291">
    <property type="entry name" value="NAD(P)-bd_dom_sf"/>
</dbReference>
<evidence type="ECO:0000256" key="1">
    <source>
        <dbReference type="ARBA" id="ARBA00022857"/>
    </source>
</evidence>
<name>A0ABU8LUQ7_9MICO</name>
<reference evidence="3 4" key="1">
    <citation type="submission" date="2024-02" db="EMBL/GenBank/DDBJ databases">
        <authorList>
            <person name="Saticioglu I.B."/>
        </authorList>
    </citation>
    <scope>NUCLEOTIDE SEQUENCE [LARGE SCALE GENOMIC DNA]</scope>
    <source>
        <strain evidence="3 4">Mu-86</strain>
    </source>
</reference>
<dbReference type="InterPro" id="IPR013149">
    <property type="entry name" value="ADH-like_C"/>
</dbReference>
<dbReference type="PANTHER" id="PTHR44154:SF1">
    <property type="entry name" value="QUINONE OXIDOREDUCTASE"/>
    <property type="match status" value="1"/>
</dbReference>
<dbReference type="Pfam" id="PF08240">
    <property type="entry name" value="ADH_N"/>
    <property type="match status" value="1"/>
</dbReference>
<dbReference type="Gene3D" id="3.40.50.720">
    <property type="entry name" value="NAD(P)-binding Rossmann-like Domain"/>
    <property type="match status" value="1"/>
</dbReference>
<dbReference type="SMART" id="SM00829">
    <property type="entry name" value="PKS_ER"/>
    <property type="match status" value="1"/>
</dbReference>
<dbReference type="EMBL" id="JBBDGL010000002">
    <property type="protein sequence ID" value="MEJ1155977.1"/>
    <property type="molecule type" value="Genomic_DNA"/>
</dbReference>
<evidence type="ECO:0000313" key="3">
    <source>
        <dbReference type="EMBL" id="MEJ1155977.1"/>
    </source>
</evidence>
<dbReference type="EC" id="1.-.-.-" evidence="3"/>
<sequence length="317" mass="32636">MAEAIVYNEFGGPEVLELVHIPDAQAMPGELLIRVEAVGVNPIDWKLRSALRPSAPITEPRRIGGDGAGVITAVGEGVIGFRIGDPVAFFGATGSYASSVSIPASQVHPRPAGVSASQGAALGIPAGTAWQALRSLAVGESDTLLVHGGSGAVGQAIIQFATLSGARVIATSSPRRFDRVRSLGAIAIEYGDGLADRVRAVAPDGVTVAIDAAGTDEAIAVSLELVSDRSRIATIVRGRDAAGFGIRAFQGGAPDPLSAAEIRWREEAFPLALALMAADRFSVELGPSFALADAAEAHRMLESGVQGKIVLLPQRPQ</sequence>
<dbReference type="Gene3D" id="3.90.180.10">
    <property type="entry name" value="Medium-chain alcohol dehydrogenases, catalytic domain"/>
    <property type="match status" value="1"/>
</dbReference>
<gene>
    <name evidence="3" type="ORF">WDU96_10270</name>
</gene>
<dbReference type="SUPFAM" id="SSF50129">
    <property type="entry name" value="GroES-like"/>
    <property type="match status" value="1"/>
</dbReference>
<proteinExistence type="predicted"/>
<dbReference type="InterPro" id="IPR020843">
    <property type="entry name" value="ER"/>
</dbReference>
<dbReference type="PANTHER" id="PTHR44154">
    <property type="entry name" value="QUINONE OXIDOREDUCTASE"/>
    <property type="match status" value="1"/>
</dbReference>
<comment type="caution">
    <text evidence="3">The sequence shown here is derived from an EMBL/GenBank/DDBJ whole genome shotgun (WGS) entry which is preliminary data.</text>
</comment>
<dbReference type="InterPro" id="IPR051603">
    <property type="entry name" value="Zinc-ADH_QOR/CCCR"/>
</dbReference>
<keyword evidence="4" id="KW-1185">Reference proteome</keyword>
<keyword evidence="1" id="KW-0521">NADP</keyword>
<keyword evidence="3" id="KW-0560">Oxidoreductase</keyword>
<organism evidence="3 4">
    <name type="scientific">Microbacterium marmarense</name>
    <dbReference type="NCBI Taxonomy" id="3122051"/>
    <lineage>
        <taxon>Bacteria</taxon>
        <taxon>Bacillati</taxon>
        <taxon>Actinomycetota</taxon>
        <taxon>Actinomycetes</taxon>
        <taxon>Micrococcales</taxon>
        <taxon>Microbacteriaceae</taxon>
        <taxon>Microbacterium</taxon>
    </lineage>
</organism>
<dbReference type="GO" id="GO:0016491">
    <property type="term" value="F:oxidoreductase activity"/>
    <property type="evidence" value="ECO:0007669"/>
    <property type="project" value="UniProtKB-KW"/>
</dbReference>
<evidence type="ECO:0000259" key="2">
    <source>
        <dbReference type="SMART" id="SM00829"/>
    </source>
</evidence>
<dbReference type="InterPro" id="IPR013154">
    <property type="entry name" value="ADH-like_N"/>
</dbReference>